<dbReference type="AlphaFoldDB" id="A0A0C3S2R9"/>
<dbReference type="InterPro" id="IPR011009">
    <property type="entry name" value="Kinase-like_dom_sf"/>
</dbReference>
<accession>A0A0C3S2R9</accession>
<evidence type="ECO:0000313" key="4">
    <source>
        <dbReference type="Proteomes" id="UP000053257"/>
    </source>
</evidence>
<feature type="region of interest" description="Disordered" evidence="1">
    <location>
        <begin position="661"/>
        <end position="691"/>
    </location>
</feature>
<dbReference type="OrthoDB" id="2801804at2759"/>
<name>A0A0C3S2R9_PHLG1</name>
<organism evidence="3 4">
    <name type="scientific">Phlebiopsis gigantea (strain 11061_1 CR5-6)</name>
    <name type="common">White-rot fungus</name>
    <name type="synonym">Peniophora gigantea</name>
    <dbReference type="NCBI Taxonomy" id="745531"/>
    <lineage>
        <taxon>Eukaryota</taxon>
        <taxon>Fungi</taxon>
        <taxon>Dikarya</taxon>
        <taxon>Basidiomycota</taxon>
        <taxon>Agaricomycotina</taxon>
        <taxon>Agaricomycetes</taxon>
        <taxon>Polyporales</taxon>
        <taxon>Phanerochaetaceae</taxon>
        <taxon>Phlebiopsis</taxon>
    </lineage>
</organism>
<dbReference type="Gene3D" id="1.10.510.10">
    <property type="entry name" value="Transferase(Phosphotransferase) domain 1"/>
    <property type="match status" value="1"/>
</dbReference>
<evidence type="ECO:0000256" key="1">
    <source>
        <dbReference type="SAM" id="MobiDB-lite"/>
    </source>
</evidence>
<dbReference type="Proteomes" id="UP000053257">
    <property type="component" value="Unassembled WGS sequence"/>
</dbReference>
<evidence type="ECO:0000259" key="2">
    <source>
        <dbReference type="Pfam" id="PF17667"/>
    </source>
</evidence>
<dbReference type="PANTHER" id="PTHR38248:SF2">
    <property type="entry name" value="FUNK1 11"/>
    <property type="match status" value="1"/>
</dbReference>
<proteinExistence type="predicted"/>
<dbReference type="Pfam" id="PF17667">
    <property type="entry name" value="Pkinase_fungal"/>
    <property type="match status" value="1"/>
</dbReference>
<dbReference type="PANTHER" id="PTHR38248">
    <property type="entry name" value="FUNK1 6"/>
    <property type="match status" value="1"/>
</dbReference>
<sequence>MLTKAKNHFIGPMPVDEFKDYIDPACRGAPPLQADFSHITTTGIADEMCHNFLQAVEHYGLCPGLRMYIAKAKEQWDDAGPGLPMQADGVQASQRKVKHTMPDLCPAIAVEKGPRQTRKRAKTKRQHHVAPPELKNRVKCYDFGSSLLGIEVRPTIQSDPFVDPGDFDYDAPLPPSTGPSTRRTAEPFESETQEGRAFRDSIISHAEAQFMRQPRVFFFQILIFGHMARFVRWDCGGAVVSARFDYTKESNSLATFLWRFAHLTDDQRGLDTTACLASEPEKLLFKKAVEEFLAAMDAGTKDGQPVRMLPGAKLTLDPSESYPTWKIHVVDKYKKTSTKLIIQRPFGRFKFLFGRGTRPYIAYDISSGRLVCLKDTWRMDLEKLHREYGMYCQLAARNVPHIPEVYYGGDVFSRKDTPQTTQSHVVGDRKAEVDWRSTSGHFHRHVHHRIVQDIAYPLESAINEREFIQVFHDAFSAISESYDIQFLHRDISSGNVMISANGRGVLIDWDHAGLSTAMEKGIGNWWFMSIRLLEDPKKVHDLTDDLESMHWTMVYCALKRFTSPGHQFPQNLFSEEIKDRAGGPRRGGNSKKQFLLTNCLDEWKFTSDAVQRLLQECRDAWRSYYLLKNPSQPLADGEVPPESVSKPEYWIEKCAFALKRLDGKQDPPPTGRKRKLRHDQTSGNPSRLDVRELRRSKRLKLQVGQDCINKN</sequence>
<reference evidence="3 4" key="1">
    <citation type="journal article" date="2014" name="PLoS Genet.">
        <title>Analysis of the Phlebiopsis gigantea genome, transcriptome and secretome provides insight into its pioneer colonization strategies of wood.</title>
        <authorList>
            <person name="Hori C."/>
            <person name="Ishida T."/>
            <person name="Igarashi K."/>
            <person name="Samejima M."/>
            <person name="Suzuki H."/>
            <person name="Master E."/>
            <person name="Ferreira P."/>
            <person name="Ruiz-Duenas F.J."/>
            <person name="Held B."/>
            <person name="Canessa P."/>
            <person name="Larrondo L.F."/>
            <person name="Schmoll M."/>
            <person name="Druzhinina I.S."/>
            <person name="Kubicek C.P."/>
            <person name="Gaskell J.A."/>
            <person name="Kersten P."/>
            <person name="St John F."/>
            <person name="Glasner J."/>
            <person name="Sabat G."/>
            <person name="Splinter BonDurant S."/>
            <person name="Syed K."/>
            <person name="Yadav J."/>
            <person name="Mgbeahuruike A.C."/>
            <person name="Kovalchuk A."/>
            <person name="Asiegbu F.O."/>
            <person name="Lackner G."/>
            <person name="Hoffmeister D."/>
            <person name="Rencoret J."/>
            <person name="Gutierrez A."/>
            <person name="Sun H."/>
            <person name="Lindquist E."/>
            <person name="Barry K."/>
            <person name="Riley R."/>
            <person name="Grigoriev I.V."/>
            <person name="Henrissat B."/>
            <person name="Kues U."/>
            <person name="Berka R.M."/>
            <person name="Martinez A.T."/>
            <person name="Covert S.F."/>
            <person name="Blanchette R.A."/>
            <person name="Cullen D."/>
        </authorList>
    </citation>
    <scope>NUCLEOTIDE SEQUENCE [LARGE SCALE GENOMIC DNA]</scope>
    <source>
        <strain evidence="3 4">11061_1 CR5-6</strain>
    </source>
</reference>
<feature type="region of interest" description="Disordered" evidence="1">
    <location>
        <begin position="171"/>
        <end position="191"/>
    </location>
</feature>
<gene>
    <name evidence="3" type="ORF">PHLGIDRAFT_315555</name>
</gene>
<dbReference type="HOGENOM" id="CLU_006410_5_0_1"/>
<feature type="domain" description="Fungal-type protein kinase" evidence="2">
    <location>
        <begin position="201"/>
        <end position="555"/>
    </location>
</feature>
<dbReference type="SUPFAM" id="SSF56112">
    <property type="entry name" value="Protein kinase-like (PK-like)"/>
    <property type="match status" value="1"/>
</dbReference>
<dbReference type="EMBL" id="KN840716">
    <property type="protein sequence ID" value="KIP01980.1"/>
    <property type="molecule type" value="Genomic_DNA"/>
</dbReference>
<protein>
    <recommendedName>
        <fullName evidence="2">Fungal-type protein kinase domain-containing protein</fullName>
    </recommendedName>
</protein>
<dbReference type="InterPro" id="IPR040976">
    <property type="entry name" value="Pkinase_fungal"/>
</dbReference>
<keyword evidence="4" id="KW-1185">Reference proteome</keyword>
<evidence type="ECO:0000313" key="3">
    <source>
        <dbReference type="EMBL" id="KIP01980.1"/>
    </source>
</evidence>